<sequence length="136" mass="15441">MKWMALRSWTATRRASLWCWTCSWGTRPAPSSPTVSGPTWSTWRPTPRCSSAPTTKWRPASATSQGTFLPGLPLLPPPACRAGRRLRSARKVTPSAPSRRPRTCWAKAPRTGWRRQLRRPPTEWHGARPGPRRWTC</sequence>
<name>A0A6B0USA6_IXORI</name>
<evidence type="ECO:0000256" key="2">
    <source>
        <dbReference type="SAM" id="SignalP"/>
    </source>
</evidence>
<proteinExistence type="predicted"/>
<keyword evidence="2" id="KW-0732">Signal</keyword>
<feature type="region of interest" description="Disordered" evidence="1">
    <location>
        <begin position="30"/>
        <end position="112"/>
    </location>
</feature>
<evidence type="ECO:0000313" key="3">
    <source>
        <dbReference type="EMBL" id="MXU92657.1"/>
    </source>
</evidence>
<accession>A0A6B0USA6</accession>
<reference evidence="3" key="1">
    <citation type="submission" date="2019-12" db="EMBL/GenBank/DDBJ databases">
        <title>An insight into the sialome of adult female Ixodes ricinus ticks feeding for 6 days.</title>
        <authorList>
            <person name="Perner J."/>
            <person name="Ribeiro J.M.C."/>
        </authorList>
    </citation>
    <scope>NUCLEOTIDE SEQUENCE</scope>
    <source>
        <strain evidence="3">Semi-engorged</strain>
        <tissue evidence="3">Salivary glands</tissue>
    </source>
</reference>
<evidence type="ECO:0000256" key="1">
    <source>
        <dbReference type="SAM" id="MobiDB-lite"/>
    </source>
</evidence>
<protein>
    <submittedName>
        <fullName evidence="3">Putative secreted protein</fullName>
    </submittedName>
</protein>
<feature type="compositionally biased region" description="Polar residues" evidence="1">
    <location>
        <begin position="32"/>
        <end position="54"/>
    </location>
</feature>
<dbReference type="AlphaFoldDB" id="A0A6B0USA6"/>
<feature type="chain" id="PRO_5025537698" evidence="2">
    <location>
        <begin position="26"/>
        <end position="136"/>
    </location>
</feature>
<organism evidence="3">
    <name type="scientific">Ixodes ricinus</name>
    <name type="common">Common tick</name>
    <name type="synonym">Acarus ricinus</name>
    <dbReference type="NCBI Taxonomy" id="34613"/>
    <lineage>
        <taxon>Eukaryota</taxon>
        <taxon>Metazoa</taxon>
        <taxon>Ecdysozoa</taxon>
        <taxon>Arthropoda</taxon>
        <taxon>Chelicerata</taxon>
        <taxon>Arachnida</taxon>
        <taxon>Acari</taxon>
        <taxon>Parasitiformes</taxon>
        <taxon>Ixodida</taxon>
        <taxon>Ixodoidea</taxon>
        <taxon>Ixodidae</taxon>
        <taxon>Ixodinae</taxon>
        <taxon>Ixodes</taxon>
    </lineage>
</organism>
<feature type="signal peptide" evidence="2">
    <location>
        <begin position="1"/>
        <end position="25"/>
    </location>
</feature>
<dbReference type="EMBL" id="GIFC01010574">
    <property type="protein sequence ID" value="MXU92657.1"/>
    <property type="molecule type" value="Transcribed_RNA"/>
</dbReference>